<evidence type="ECO:0000256" key="2">
    <source>
        <dbReference type="ARBA" id="ARBA00003717"/>
    </source>
</evidence>
<dbReference type="InterPro" id="IPR020595">
    <property type="entry name" value="MnmG-rel_CS"/>
</dbReference>
<dbReference type="RefSeq" id="WP_132146001.1">
    <property type="nucleotide sequence ID" value="NZ_SMCS01000007.1"/>
</dbReference>
<dbReference type="GO" id="GO:0050660">
    <property type="term" value="F:flavin adenine dinucleotide binding"/>
    <property type="evidence" value="ECO:0007669"/>
    <property type="project" value="UniProtKB-UniRule"/>
</dbReference>
<keyword evidence="6 12" id="KW-0285">Flavoprotein</keyword>
<evidence type="ECO:0000313" key="15">
    <source>
        <dbReference type="Proteomes" id="UP000295645"/>
    </source>
</evidence>
<comment type="similarity">
    <text evidence="3 12">Belongs to the MnmG family.</text>
</comment>
<dbReference type="FunFam" id="1.10.10.1800:FF:000001">
    <property type="entry name" value="tRNA uridine 5-carboxymethylaminomethyl modification enzyme MnmG"/>
    <property type="match status" value="1"/>
</dbReference>
<dbReference type="GO" id="GO:0030488">
    <property type="term" value="P:tRNA methylation"/>
    <property type="evidence" value="ECO:0007669"/>
    <property type="project" value="TreeGrafter"/>
</dbReference>
<evidence type="ECO:0000256" key="4">
    <source>
        <dbReference type="ARBA" id="ARBA00020461"/>
    </source>
</evidence>
<keyword evidence="5 12" id="KW-0963">Cytoplasm</keyword>
<proteinExistence type="inferred from homology"/>
<protein>
    <recommendedName>
        <fullName evidence="4 12">tRNA uridine 5-carboxymethylaminomethyl modification enzyme MnmG</fullName>
    </recommendedName>
    <alternativeName>
        <fullName evidence="11 12">Glucose-inhibited division protein A</fullName>
    </alternativeName>
</protein>
<evidence type="ECO:0000256" key="9">
    <source>
        <dbReference type="ARBA" id="ARBA00023027"/>
    </source>
</evidence>
<dbReference type="Gene3D" id="1.10.10.1800">
    <property type="entry name" value="tRNA uridine 5-carboxymethylaminomethyl modification enzyme MnmG/GidA"/>
    <property type="match status" value="1"/>
</dbReference>
<dbReference type="Gene3D" id="3.50.50.60">
    <property type="entry name" value="FAD/NAD(P)-binding domain"/>
    <property type="match status" value="2"/>
</dbReference>
<evidence type="ECO:0000256" key="3">
    <source>
        <dbReference type="ARBA" id="ARBA00007653"/>
    </source>
</evidence>
<dbReference type="FunFam" id="3.50.50.60:FF:000002">
    <property type="entry name" value="tRNA uridine 5-carboxymethylaminomethyl modification enzyme MnmG"/>
    <property type="match status" value="1"/>
</dbReference>
<dbReference type="PANTHER" id="PTHR11806:SF0">
    <property type="entry name" value="PROTEIN MTO1 HOMOLOG, MITOCHONDRIAL"/>
    <property type="match status" value="1"/>
</dbReference>
<dbReference type="Gene3D" id="1.10.150.570">
    <property type="entry name" value="GidA associated domain, C-terminal subdomain"/>
    <property type="match status" value="1"/>
</dbReference>
<feature type="domain" description="tRNA uridine 5-carboxymethylaminomethyl modification enzyme C-terminal subdomain" evidence="13">
    <location>
        <begin position="546"/>
        <end position="617"/>
    </location>
</feature>
<evidence type="ECO:0000256" key="7">
    <source>
        <dbReference type="ARBA" id="ARBA00022694"/>
    </source>
</evidence>
<feature type="binding site" evidence="12">
    <location>
        <begin position="273"/>
        <end position="287"/>
    </location>
    <ligand>
        <name>NAD(+)</name>
        <dbReference type="ChEBI" id="CHEBI:57540"/>
    </ligand>
</feature>
<dbReference type="NCBIfam" id="TIGR00136">
    <property type="entry name" value="mnmG_gidA"/>
    <property type="match status" value="1"/>
</dbReference>
<dbReference type="PRINTS" id="PR00411">
    <property type="entry name" value="PNDRDTASEI"/>
</dbReference>
<reference evidence="14 15" key="1">
    <citation type="submission" date="2019-03" db="EMBL/GenBank/DDBJ databases">
        <title>Above-ground endophytic microbial communities from plants in different locations in the United States.</title>
        <authorList>
            <person name="Frank C."/>
        </authorList>
    </citation>
    <scope>NUCLEOTIDE SEQUENCE [LARGE SCALE GENOMIC DNA]</scope>
    <source>
        <strain evidence="14 15">LP_13_YM</strain>
    </source>
</reference>
<dbReference type="SUPFAM" id="SSF51905">
    <property type="entry name" value="FAD/NAD(P)-binding domain"/>
    <property type="match status" value="1"/>
</dbReference>
<evidence type="ECO:0000256" key="8">
    <source>
        <dbReference type="ARBA" id="ARBA00022827"/>
    </source>
</evidence>
<organism evidence="14 15">
    <name type="scientific">Luteibacter rhizovicinus</name>
    <dbReference type="NCBI Taxonomy" id="242606"/>
    <lineage>
        <taxon>Bacteria</taxon>
        <taxon>Pseudomonadati</taxon>
        <taxon>Pseudomonadota</taxon>
        <taxon>Gammaproteobacteria</taxon>
        <taxon>Lysobacterales</taxon>
        <taxon>Rhodanobacteraceae</taxon>
        <taxon>Luteibacter</taxon>
    </lineage>
</organism>
<dbReference type="FunFam" id="3.50.50.60:FF:000010">
    <property type="entry name" value="tRNA uridine 5-carboxymethylaminomethyl modification enzyme MnmG"/>
    <property type="match status" value="1"/>
</dbReference>
<dbReference type="Pfam" id="PF21680">
    <property type="entry name" value="GIDA_C_1st"/>
    <property type="match status" value="1"/>
</dbReference>
<sequence length="624" mass="68187">MLHNETYDVIVVGGGHAGTEAALAAARVGARTLLLSHNIETIGQMSCNPAIGGIGKGHLVKEIDALGGAMGHAADRAGIQWRTLNASKGPAVRATRCQADRALYKSAIRHIVETQPNLQLFQQAVDDLLLENGRVVGVRTQMGLDFHAATVVLTAGTFLAGKIHIGPAQYAGGRAGDPPASTLAARLRELPVAADRLKTGTPPRIDSRSIDFSALEEQPGDDPAPHFSFMGSAREHPRQVSCWITHTSEATHDLIRGSLDRSPLYSGQIEGVGPRYCPSIEDKVVRFAEKSSHQIFVEPEGLDTFEIYPNGISTSLPFDVQYALVRSIRGFENAHITRPGYAIEYDYFDPRGLHPWLETKNIPGLYFAGQINGTTGYEEAGAQGLIAGMNAALATRGEAPWYPRRDEAYIGVLIDDLTTNGTIEPYRMFTSRAEYRLHLREDNADLRLTPEGHARGVVPDDRFHRLENKREAVERETARLRGIWAAPTNTLGAAVERSLGIAVSRETHALDLLRRPEMNYVALTAVAELGPAVDDPEVAGQVEVQAKYAGYLERQREEIERQRRHETTVIPSGFDYDRVRGLSTEVLGKLKRTLPETIGQAARISGVTPAAISLLLVHLKRRAA</sequence>
<dbReference type="InterPro" id="IPR049312">
    <property type="entry name" value="GIDA_C_N"/>
</dbReference>
<dbReference type="Proteomes" id="UP000295645">
    <property type="component" value="Unassembled WGS sequence"/>
</dbReference>
<keyword evidence="15" id="KW-1185">Reference proteome</keyword>
<comment type="cofactor">
    <cofactor evidence="1 12">
        <name>FAD</name>
        <dbReference type="ChEBI" id="CHEBI:57692"/>
    </cofactor>
</comment>
<dbReference type="EMBL" id="SMCS01000007">
    <property type="protein sequence ID" value="TCV92430.1"/>
    <property type="molecule type" value="Genomic_DNA"/>
</dbReference>
<dbReference type="InterPro" id="IPR004416">
    <property type="entry name" value="MnmG"/>
</dbReference>
<name>A0A4R3YJM8_9GAMM</name>
<dbReference type="OrthoDB" id="9815560at2"/>
<evidence type="ECO:0000256" key="5">
    <source>
        <dbReference type="ARBA" id="ARBA00022490"/>
    </source>
</evidence>
<comment type="subcellular location">
    <subcellularLocation>
        <location evidence="12">Cytoplasm</location>
    </subcellularLocation>
</comment>
<dbReference type="SMART" id="SM01228">
    <property type="entry name" value="GIDA_assoc_3"/>
    <property type="match status" value="1"/>
</dbReference>
<dbReference type="FunFam" id="1.10.150.570:FF:000001">
    <property type="entry name" value="tRNA uridine 5-carboxymethylaminomethyl modification enzyme MnmG"/>
    <property type="match status" value="1"/>
</dbReference>
<comment type="function">
    <text evidence="2 12">NAD-binding protein involved in the addition of a carboxymethylaminomethyl (cmnm) group at the wobble position (U34) of certain tRNAs, forming tRNA-cmnm(5)s(2)U34.</text>
</comment>
<evidence type="ECO:0000256" key="1">
    <source>
        <dbReference type="ARBA" id="ARBA00001974"/>
    </source>
</evidence>
<comment type="caution">
    <text evidence="14">The sequence shown here is derived from an EMBL/GenBank/DDBJ whole genome shotgun (WGS) entry which is preliminary data.</text>
</comment>
<evidence type="ECO:0000256" key="12">
    <source>
        <dbReference type="HAMAP-Rule" id="MF_00129"/>
    </source>
</evidence>
<dbReference type="InterPro" id="IPR026904">
    <property type="entry name" value="MnmG_C"/>
</dbReference>
<comment type="subunit">
    <text evidence="10 12">Homodimer. Heterotetramer of two MnmE and two MnmG subunits.</text>
</comment>
<dbReference type="Pfam" id="PF01134">
    <property type="entry name" value="GIDA"/>
    <property type="match status" value="1"/>
</dbReference>
<comment type="caution">
    <text evidence="12">Lacks conserved residue(s) required for the propagation of feature annotation.</text>
</comment>
<evidence type="ECO:0000256" key="6">
    <source>
        <dbReference type="ARBA" id="ARBA00022630"/>
    </source>
</evidence>
<dbReference type="InterPro" id="IPR047001">
    <property type="entry name" value="MnmG_C_subdom"/>
</dbReference>
<accession>A0A4R3YJM8</accession>
<evidence type="ECO:0000313" key="14">
    <source>
        <dbReference type="EMBL" id="TCV92430.1"/>
    </source>
</evidence>
<dbReference type="InterPro" id="IPR040131">
    <property type="entry name" value="MnmG_N"/>
</dbReference>
<dbReference type="InterPro" id="IPR002218">
    <property type="entry name" value="MnmG-rel"/>
</dbReference>
<keyword evidence="9 12" id="KW-0520">NAD</keyword>
<feature type="binding site" evidence="12">
    <location>
        <begin position="13"/>
        <end position="18"/>
    </location>
    <ligand>
        <name>FAD</name>
        <dbReference type="ChEBI" id="CHEBI:57692"/>
    </ligand>
</feature>
<dbReference type="InterPro" id="IPR044920">
    <property type="entry name" value="MnmG_C_subdom_sf"/>
</dbReference>
<dbReference type="PANTHER" id="PTHR11806">
    <property type="entry name" value="GLUCOSE INHIBITED DIVISION PROTEIN A"/>
    <property type="match status" value="1"/>
</dbReference>
<dbReference type="PROSITE" id="PS01280">
    <property type="entry name" value="GIDA_1"/>
    <property type="match status" value="1"/>
</dbReference>
<gene>
    <name evidence="12" type="primary">mnmG</name>
    <name evidence="12" type="synonym">gidA</name>
    <name evidence="14" type="ORF">EC912_107138</name>
</gene>
<evidence type="ECO:0000256" key="10">
    <source>
        <dbReference type="ARBA" id="ARBA00025948"/>
    </source>
</evidence>
<dbReference type="PROSITE" id="PS01281">
    <property type="entry name" value="GIDA_2"/>
    <property type="match status" value="1"/>
</dbReference>
<keyword evidence="8 12" id="KW-0274">FAD</keyword>
<dbReference type="AlphaFoldDB" id="A0A4R3YJM8"/>
<dbReference type="HAMAP" id="MF_00129">
    <property type="entry name" value="MnmG_GidA"/>
    <property type="match status" value="1"/>
</dbReference>
<dbReference type="Pfam" id="PF13932">
    <property type="entry name" value="SAM_GIDA_C"/>
    <property type="match status" value="1"/>
</dbReference>
<keyword evidence="7 12" id="KW-0819">tRNA processing</keyword>
<evidence type="ECO:0000259" key="13">
    <source>
        <dbReference type="SMART" id="SM01228"/>
    </source>
</evidence>
<dbReference type="GO" id="GO:0005829">
    <property type="term" value="C:cytosol"/>
    <property type="evidence" value="ECO:0007669"/>
    <property type="project" value="TreeGrafter"/>
</dbReference>
<dbReference type="InterPro" id="IPR036188">
    <property type="entry name" value="FAD/NAD-bd_sf"/>
</dbReference>
<dbReference type="GO" id="GO:0002098">
    <property type="term" value="P:tRNA wobble uridine modification"/>
    <property type="evidence" value="ECO:0007669"/>
    <property type="project" value="InterPro"/>
</dbReference>
<evidence type="ECO:0000256" key="11">
    <source>
        <dbReference type="ARBA" id="ARBA00031800"/>
    </source>
</evidence>